<reference evidence="7 8" key="1">
    <citation type="journal article" date="2024" name="Microbiol. Resour. Announc.">
        <title>Genome annotations for the ascomycete fungi Trichoderma harzianum, Trichoderma aggressivum, and Purpureocillium lilacinum.</title>
        <authorList>
            <person name="Beijen E.P.W."/>
            <person name="Ohm R.A."/>
        </authorList>
    </citation>
    <scope>NUCLEOTIDE SEQUENCE [LARGE SCALE GENOMIC DNA]</scope>
    <source>
        <strain evidence="7 8">CBS 150709</strain>
    </source>
</reference>
<feature type="compositionally biased region" description="Basic and acidic residues" evidence="5">
    <location>
        <begin position="80"/>
        <end position="98"/>
    </location>
</feature>
<evidence type="ECO:0000256" key="2">
    <source>
        <dbReference type="ARBA" id="ARBA00022741"/>
    </source>
</evidence>
<dbReference type="InterPro" id="IPR051515">
    <property type="entry name" value="IRG"/>
</dbReference>
<protein>
    <recommendedName>
        <fullName evidence="6">IRG-type G domain-containing protein</fullName>
    </recommendedName>
</protein>
<dbReference type="EMBL" id="JAWRVI010000229">
    <property type="protein sequence ID" value="KAK4071292.1"/>
    <property type="molecule type" value="Genomic_DNA"/>
</dbReference>
<dbReference type="PANTHER" id="PTHR32341:SF10">
    <property type="entry name" value="INTERFERON-INDUCIBLE GTPASE 5"/>
    <property type="match status" value="1"/>
</dbReference>
<evidence type="ECO:0000259" key="6">
    <source>
        <dbReference type="PROSITE" id="PS51716"/>
    </source>
</evidence>
<dbReference type="SUPFAM" id="SSF52540">
    <property type="entry name" value="P-loop containing nucleoside triphosphate hydrolases"/>
    <property type="match status" value="1"/>
</dbReference>
<organism evidence="7 8">
    <name type="scientific">Purpureocillium lilacinum</name>
    <name type="common">Paecilomyces lilacinus</name>
    <dbReference type="NCBI Taxonomy" id="33203"/>
    <lineage>
        <taxon>Eukaryota</taxon>
        <taxon>Fungi</taxon>
        <taxon>Dikarya</taxon>
        <taxon>Ascomycota</taxon>
        <taxon>Pezizomycotina</taxon>
        <taxon>Sordariomycetes</taxon>
        <taxon>Hypocreomycetidae</taxon>
        <taxon>Hypocreales</taxon>
        <taxon>Ophiocordycipitaceae</taxon>
        <taxon>Purpureocillium</taxon>
    </lineage>
</organism>
<keyword evidence="4" id="KW-0342">GTP-binding</keyword>
<comment type="similarity">
    <text evidence="1">Belongs to the TRAFAC class dynamin-like GTPase superfamily. IRG family.</text>
</comment>
<dbReference type="PROSITE" id="PS51716">
    <property type="entry name" value="G_IRG"/>
    <property type="match status" value="1"/>
</dbReference>
<dbReference type="Pfam" id="PF05049">
    <property type="entry name" value="IIGP"/>
    <property type="match status" value="1"/>
</dbReference>
<keyword evidence="2" id="KW-0547">Nucleotide-binding</keyword>
<evidence type="ECO:0000313" key="8">
    <source>
        <dbReference type="Proteomes" id="UP001287286"/>
    </source>
</evidence>
<dbReference type="PANTHER" id="PTHR32341">
    <property type="entry name" value="INTERFERON-INDUCIBLE GTPASE"/>
    <property type="match status" value="1"/>
</dbReference>
<dbReference type="InterPro" id="IPR007743">
    <property type="entry name" value="Immunity-related_GTPase-like"/>
</dbReference>
<sequence length="344" mass="38563">MHWESDSDSGDTDLPSLFNEDDSYRYEYKGMSFSPKTGFQLEGTPAAVAAVGLVGFFLANAIGGRAEYDDYERRTKRAQKRAEKAGKRAAESAKKEEEERIAREEAELQATIAAREKEEIDQRLRLEQELRKLGIEPDREVTDEEVRNARLTVGYVDGRTNIAVVGGQNEGKSTFVNCVRGVEHGTSDSATIGEAEVLISPTPYLDHRHKNLVWHDVPGGGTRNSSAWGYYFSQKLFAYDKILLIHSSTLTDGHIRNCRRRRNHASVEAAKKDFIEQVRQDTKAQNALASSSEILRPDFTDHIISEMGVWQLSTGCVPSQDEYEQVIDEQQLFQELGIAPNCTG</sequence>
<comment type="caution">
    <text evidence="7">The sequence shown here is derived from an EMBL/GenBank/DDBJ whole genome shotgun (WGS) entry which is preliminary data.</text>
</comment>
<gene>
    <name evidence="7" type="ORF">Purlil1_13480</name>
</gene>
<dbReference type="Gene3D" id="3.40.50.300">
    <property type="entry name" value="P-loop containing nucleotide triphosphate hydrolases"/>
    <property type="match status" value="1"/>
</dbReference>
<dbReference type="InterPro" id="IPR030385">
    <property type="entry name" value="G_IRG_dom"/>
</dbReference>
<keyword evidence="8" id="KW-1185">Reference proteome</keyword>
<feature type="region of interest" description="Disordered" evidence="5">
    <location>
        <begin position="79"/>
        <end position="98"/>
    </location>
</feature>
<evidence type="ECO:0000256" key="5">
    <source>
        <dbReference type="SAM" id="MobiDB-lite"/>
    </source>
</evidence>
<evidence type="ECO:0000313" key="7">
    <source>
        <dbReference type="EMBL" id="KAK4071292.1"/>
    </source>
</evidence>
<evidence type="ECO:0000256" key="1">
    <source>
        <dbReference type="ARBA" id="ARBA00005429"/>
    </source>
</evidence>
<proteinExistence type="inferred from homology"/>
<dbReference type="InterPro" id="IPR027417">
    <property type="entry name" value="P-loop_NTPase"/>
</dbReference>
<accession>A0ABR0BDW9</accession>
<feature type="domain" description="IRG-type G" evidence="6">
    <location>
        <begin position="158"/>
        <end position="344"/>
    </location>
</feature>
<evidence type="ECO:0000256" key="4">
    <source>
        <dbReference type="ARBA" id="ARBA00023134"/>
    </source>
</evidence>
<dbReference type="Proteomes" id="UP001287286">
    <property type="component" value="Unassembled WGS sequence"/>
</dbReference>
<evidence type="ECO:0000256" key="3">
    <source>
        <dbReference type="ARBA" id="ARBA00022801"/>
    </source>
</evidence>
<name>A0ABR0BDW9_PURLI</name>
<keyword evidence="3" id="KW-0378">Hydrolase</keyword>